<evidence type="ECO:0000256" key="1">
    <source>
        <dbReference type="SAM" id="SignalP"/>
    </source>
</evidence>
<accession>A0AAW1XNI9</accession>
<keyword evidence="1" id="KW-0732">Signal</keyword>
<dbReference type="EMBL" id="JBEDUW010000003">
    <property type="protein sequence ID" value="KAK9938461.1"/>
    <property type="molecule type" value="Genomic_DNA"/>
</dbReference>
<gene>
    <name evidence="2" type="ORF">M0R45_015194</name>
</gene>
<comment type="caution">
    <text evidence="2">The sequence shown here is derived from an EMBL/GenBank/DDBJ whole genome shotgun (WGS) entry which is preliminary data.</text>
</comment>
<feature type="signal peptide" evidence="1">
    <location>
        <begin position="1"/>
        <end position="20"/>
    </location>
</feature>
<sequence length="111" mass="11808">MASLCRMGFLLSLLTIAVCASLLRVPEVEVARVLEADEKPCVRDVDCLFKHIPRCKGLLVCNHGKCDCLGAATGKPISPALPPSDQANVQVSKLVQEANPTLLLNPTGLSN</sequence>
<protein>
    <submittedName>
        <fullName evidence="2">Uncharacterized protein</fullName>
    </submittedName>
</protein>
<evidence type="ECO:0000313" key="3">
    <source>
        <dbReference type="Proteomes" id="UP001457282"/>
    </source>
</evidence>
<keyword evidence="3" id="KW-1185">Reference proteome</keyword>
<organism evidence="2 3">
    <name type="scientific">Rubus argutus</name>
    <name type="common">Southern blackberry</name>
    <dbReference type="NCBI Taxonomy" id="59490"/>
    <lineage>
        <taxon>Eukaryota</taxon>
        <taxon>Viridiplantae</taxon>
        <taxon>Streptophyta</taxon>
        <taxon>Embryophyta</taxon>
        <taxon>Tracheophyta</taxon>
        <taxon>Spermatophyta</taxon>
        <taxon>Magnoliopsida</taxon>
        <taxon>eudicotyledons</taxon>
        <taxon>Gunneridae</taxon>
        <taxon>Pentapetalae</taxon>
        <taxon>rosids</taxon>
        <taxon>fabids</taxon>
        <taxon>Rosales</taxon>
        <taxon>Rosaceae</taxon>
        <taxon>Rosoideae</taxon>
        <taxon>Rosoideae incertae sedis</taxon>
        <taxon>Rubus</taxon>
    </lineage>
</organism>
<name>A0AAW1XNI9_RUBAR</name>
<reference evidence="2 3" key="1">
    <citation type="journal article" date="2023" name="G3 (Bethesda)">
        <title>A chromosome-length genome assembly and annotation of blackberry (Rubus argutus, cv. 'Hillquist').</title>
        <authorList>
            <person name="Bruna T."/>
            <person name="Aryal R."/>
            <person name="Dudchenko O."/>
            <person name="Sargent D.J."/>
            <person name="Mead D."/>
            <person name="Buti M."/>
            <person name="Cavallini A."/>
            <person name="Hytonen T."/>
            <person name="Andres J."/>
            <person name="Pham M."/>
            <person name="Weisz D."/>
            <person name="Mascagni F."/>
            <person name="Usai G."/>
            <person name="Natali L."/>
            <person name="Bassil N."/>
            <person name="Fernandez G.E."/>
            <person name="Lomsadze A."/>
            <person name="Armour M."/>
            <person name="Olukolu B."/>
            <person name="Poorten T."/>
            <person name="Britton C."/>
            <person name="Davik J."/>
            <person name="Ashrafi H."/>
            <person name="Aiden E.L."/>
            <person name="Borodovsky M."/>
            <person name="Worthington M."/>
        </authorList>
    </citation>
    <scope>NUCLEOTIDE SEQUENCE [LARGE SCALE GENOMIC DNA]</scope>
    <source>
        <strain evidence="2">PI 553951</strain>
    </source>
</reference>
<feature type="chain" id="PRO_5043407881" evidence="1">
    <location>
        <begin position="21"/>
        <end position="111"/>
    </location>
</feature>
<dbReference type="Proteomes" id="UP001457282">
    <property type="component" value="Unassembled WGS sequence"/>
</dbReference>
<evidence type="ECO:0000313" key="2">
    <source>
        <dbReference type="EMBL" id="KAK9938461.1"/>
    </source>
</evidence>
<dbReference type="AlphaFoldDB" id="A0AAW1XNI9"/>
<proteinExistence type="predicted"/>